<dbReference type="SUPFAM" id="SSF90123">
    <property type="entry name" value="ABC transporter transmembrane region"/>
    <property type="match status" value="1"/>
</dbReference>
<proteinExistence type="predicted"/>
<sequence length="584" mass="64119">MRELRRLLGYLGPYRRDLLIAAVMIILETAFEMVIPVLMADIIDVGVANRDVAVILQRGIQMGVCALLALATGLLYARFTARAAYGWGANIREAQFERVQKYAFSNLDKFETSSLVTRMTTDVTVLQNTVNGGYRPLVRSPVMLVMGVGLSFWMNPRLALVFLVCAPVLGGVLFVIVRRVAPMYGRLQKAVDRLNNVVQEGLTAIRAVKAFVRGEYEEEKFQGVNSELMETSQRTFRLAVLNLPVFQLVMYTAVVLIMWLGGNMVLNSGLQVGQLTGFLSYVLQVMNSMMLISNVFLLLTRSLASARRISEVLDENIVLDSPEDAVEEVPDGSVEFEGVSFKYHSGAREYALSGVELHIPAGQTVGILGGTGSAKTTLVQLIPRLYDATEGTVRVGGRDVREYDLRALRDAVGIVLQKNVLFSGTVRENLRWGKPDASDEELWAACRAACAAEFLERMPKGLDTDLGQGGVNVSGGQKQRLCIARTLLKRPKILIFDDSTSAVDTATEGKIRTALAELRDVTKLIIAQRITSVMHTDQIVILEDGRVHAVGTHESLLAGDPIYQEIYASQMKGGEDHGVPATEC</sequence>
<dbReference type="GO" id="GO:0005886">
    <property type="term" value="C:plasma membrane"/>
    <property type="evidence" value="ECO:0007669"/>
    <property type="project" value="UniProtKB-SubCell"/>
</dbReference>
<dbReference type="SUPFAM" id="SSF52540">
    <property type="entry name" value="P-loop containing nucleoside triphosphate hydrolases"/>
    <property type="match status" value="1"/>
</dbReference>
<keyword evidence="3" id="KW-1003">Cell membrane</keyword>
<keyword evidence="6" id="KW-0067">ATP-binding</keyword>
<dbReference type="PROSITE" id="PS50893">
    <property type="entry name" value="ABC_TRANSPORTER_2"/>
    <property type="match status" value="1"/>
</dbReference>
<evidence type="ECO:0000259" key="11">
    <source>
        <dbReference type="PROSITE" id="PS50929"/>
    </source>
</evidence>
<dbReference type="PANTHER" id="PTHR43394">
    <property type="entry name" value="ATP-DEPENDENT PERMEASE MDL1, MITOCHONDRIAL"/>
    <property type="match status" value="1"/>
</dbReference>
<keyword evidence="4 9" id="KW-0812">Transmembrane</keyword>
<dbReference type="RefSeq" id="WP_021631090.1">
    <property type="nucleotide sequence ID" value="NZ_KN174168.1"/>
</dbReference>
<dbReference type="CDD" id="cd18548">
    <property type="entry name" value="ABC_6TM_Tm287_like"/>
    <property type="match status" value="1"/>
</dbReference>
<feature type="transmembrane region" description="Helical" evidence="9">
    <location>
        <begin position="137"/>
        <end position="154"/>
    </location>
</feature>
<dbReference type="eggNOG" id="COG1132">
    <property type="taxonomic scope" value="Bacteria"/>
</dbReference>
<dbReference type="InterPro" id="IPR039421">
    <property type="entry name" value="Type_1_exporter"/>
</dbReference>
<reference evidence="12 13" key="1">
    <citation type="submission" date="2011-08" db="EMBL/GenBank/DDBJ databases">
        <title>The Genome Sequence of Clostridium orbiscindens 1_3_50AFAA.</title>
        <authorList>
            <consortium name="The Broad Institute Genome Sequencing Platform"/>
            <person name="Earl A."/>
            <person name="Ward D."/>
            <person name="Feldgarden M."/>
            <person name="Gevers D."/>
            <person name="Daigneault M."/>
            <person name="Strauss J."/>
            <person name="Allen-Vercoe E."/>
            <person name="Young S.K."/>
            <person name="Zeng Q."/>
            <person name="Gargeya S."/>
            <person name="Fitzgerald M."/>
            <person name="Haas B."/>
            <person name="Abouelleil A."/>
            <person name="Alvarado L."/>
            <person name="Arachchi H.M."/>
            <person name="Berlin A."/>
            <person name="Brown A."/>
            <person name="Chapman S.B."/>
            <person name="Chen Z."/>
            <person name="Dunbar C."/>
            <person name="Freedman E."/>
            <person name="Gearin G."/>
            <person name="Gellesch M."/>
            <person name="Goldberg J."/>
            <person name="Griggs A."/>
            <person name="Gujja S."/>
            <person name="Heiman D."/>
            <person name="Howarth C."/>
            <person name="Larson L."/>
            <person name="Lui A."/>
            <person name="MacDonald P.J.P."/>
            <person name="Montmayeur A."/>
            <person name="Murphy C."/>
            <person name="Neiman D."/>
            <person name="Pearson M."/>
            <person name="Priest M."/>
            <person name="Roberts A."/>
            <person name="Saif S."/>
            <person name="Shea T."/>
            <person name="Shenoy N."/>
            <person name="Sisk P."/>
            <person name="Stolte C."/>
            <person name="Sykes S."/>
            <person name="Wortman J."/>
            <person name="Nusbaum C."/>
            <person name="Birren B."/>
        </authorList>
    </citation>
    <scope>NUCLEOTIDE SEQUENCE [LARGE SCALE GENOMIC DNA]</scope>
    <source>
        <strain evidence="12 13">1_3_50AFAA</strain>
    </source>
</reference>
<evidence type="ECO:0000256" key="4">
    <source>
        <dbReference type="ARBA" id="ARBA00022692"/>
    </source>
</evidence>
<keyword evidence="13" id="KW-1185">Reference proteome</keyword>
<evidence type="ECO:0000259" key="10">
    <source>
        <dbReference type="PROSITE" id="PS50893"/>
    </source>
</evidence>
<evidence type="ECO:0000256" key="5">
    <source>
        <dbReference type="ARBA" id="ARBA00022741"/>
    </source>
</evidence>
<comment type="caution">
    <text evidence="12">The sequence shown here is derived from an EMBL/GenBank/DDBJ whole genome shotgun (WGS) entry which is preliminary data.</text>
</comment>
<dbReference type="GO" id="GO:0005524">
    <property type="term" value="F:ATP binding"/>
    <property type="evidence" value="ECO:0007669"/>
    <property type="project" value="UniProtKB-KW"/>
</dbReference>
<feature type="transmembrane region" description="Helical" evidence="9">
    <location>
        <begin position="20"/>
        <end position="39"/>
    </location>
</feature>
<dbReference type="FunFam" id="3.40.50.300:FF:000221">
    <property type="entry name" value="Multidrug ABC transporter ATP-binding protein"/>
    <property type="match status" value="1"/>
</dbReference>
<evidence type="ECO:0000313" key="12">
    <source>
        <dbReference type="EMBL" id="KGF52782.1"/>
    </source>
</evidence>
<evidence type="ECO:0000256" key="7">
    <source>
        <dbReference type="ARBA" id="ARBA00022989"/>
    </source>
</evidence>
<organism evidence="12 13">
    <name type="scientific">Flavonifractor plautii 1_3_50AFAA</name>
    <dbReference type="NCBI Taxonomy" id="742738"/>
    <lineage>
        <taxon>Bacteria</taxon>
        <taxon>Bacillati</taxon>
        <taxon>Bacillota</taxon>
        <taxon>Clostridia</taxon>
        <taxon>Eubacteriales</taxon>
        <taxon>Oscillospiraceae</taxon>
        <taxon>Flavonifractor</taxon>
    </lineage>
</organism>
<accession>A0A096CD17</accession>
<dbReference type="GO" id="GO:0015421">
    <property type="term" value="F:ABC-type oligopeptide transporter activity"/>
    <property type="evidence" value="ECO:0007669"/>
    <property type="project" value="TreeGrafter"/>
</dbReference>
<keyword evidence="7 9" id="KW-1133">Transmembrane helix</keyword>
<dbReference type="Proteomes" id="UP000029585">
    <property type="component" value="Unassembled WGS sequence"/>
</dbReference>
<feature type="transmembrane region" description="Helical" evidence="9">
    <location>
        <begin position="59"/>
        <end position="77"/>
    </location>
</feature>
<dbReference type="InterPro" id="IPR003439">
    <property type="entry name" value="ABC_transporter-like_ATP-bd"/>
</dbReference>
<dbReference type="Gene3D" id="1.20.1560.10">
    <property type="entry name" value="ABC transporter type 1, transmembrane domain"/>
    <property type="match status" value="1"/>
</dbReference>
<comment type="subcellular location">
    <subcellularLocation>
        <location evidence="1">Cell membrane</location>
        <topology evidence="1">Multi-pass membrane protein</topology>
    </subcellularLocation>
</comment>
<evidence type="ECO:0008006" key="14">
    <source>
        <dbReference type="Google" id="ProtNLM"/>
    </source>
</evidence>
<dbReference type="InterPro" id="IPR011527">
    <property type="entry name" value="ABC1_TM_dom"/>
</dbReference>
<evidence type="ECO:0000256" key="6">
    <source>
        <dbReference type="ARBA" id="ARBA00022840"/>
    </source>
</evidence>
<dbReference type="InterPro" id="IPR017871">
    <property type="entry name" value="ABC_transporter-like_CS"/>
</dbReference>
<dbReference type="Pfam" id="PF00005">
    <property type="entry name" value="ABC_tran"/>
    <property type="match status" value="1"/>
</dbReference>
<name>A0A096CD17_FLAPL</name>
<dbReference type="InterPro" id="IPR036640">
    <property type="entry name" value="ABC1_TM_sf"/>
</dbReference>
<dbReference type="InterPro" id="IPR027417">
    <property type="entry name" value="P-loop_NTPase"/>
</dbReference>
<feature type="domain" description="ABC transmembrane type-1" evidence="11">
    <location>
        <begin position="19"/>
        <end position="301"/>
    </location>
</feature>
<dbReference type="AlphaFoldDB" id="A0A096CD17"/>
<dbReference type="PROSITE" id="PS50929">
    <property type="entry name" value="ABC_TM1F"/>
    <property type="match status" value="1"/>
</dbReference>
<evidence type="ECO:0000256" key="8">
    <source>
        <dbReference type="ARBA" id="ARBA00023136"/>
    </source>
</evidence>
<evidence type="ECO:0000256" key="2">
    <source>
        <dbReference type="ARBA" id="ARBA00022448"/>
    </source>
</evidence>
<feature type="transmembrane region" description="Helical" evidence="9">
    <location>
        <begin position="281"/>
        <end position="299"/>
    </location>
</feature>
<protein>
    <recommendedName>
        <fullName evidence="14">ABC transporter</fullName>
    </recommendedName>
</protein>
<dbReference type="GO" id="GO:0016887">
    <property type="term" value="F:ATP hydrolysis activity"/>
    <property type="evidence" value="ECO:0007669"/>
    <property type="project" value="InterPro"/>
</dbReference>
<gene>
    <name evidence="12" type="ORF">HMPREF9460_03959</name>
</gene>
<keyword evidence="2" id="KW-0813">Transport</keyword>
<keyword evidence="5" id="KW-0547">Nucleotide-binding</keyword>
<dbReference type="SMART" id="SM00382">
    <property type="entry name" value="AAA"/>
    <property type="match status" value="1"/>
</dbReference>
<dbReference type="HOGENOM" id="CLU_000604_84_3_9"/>
<dbReference type="EMBL" id="ADLO01000121">
    <property type="protein sequence ID" value="KGF52782.1"/>
    <property type="molecule type" value="Genomic_DNA"/>
</dbReference>
<dbReference type="PATRIC" id="fig|742738.3.peg.4076"/>
<evidence type="ECO:0000256" key="1">
    <source>
        <dbReference type="ARBA" id="ARBA00004651"/>
    </source>
</evidence>
<dbReference type="Pfam" id="PF00664">
    <property type="entry name" value="ABC_membrane"/>
    <property type="match status" value="1"/>
</dbReference>
<evidence type="ECO:0000256" key="9">
    <source>
        <dbReference type="SAM" id="Phobius"/>
    </source>
</evidence>
<feature type="transmembrane region" description="Helical" evidence="9">
    <location>
        <begin position="238"/>
        <end position="261"/>
    </location>
</feature>
<dbReference type="InterPro" id="IPR003593">
    <property type="entry name" value="AAA+_ATPase"/>
</dbReference>
<evidence type="ECO:0000256" key="3">
    <source>
        <dbReference type="ARBA" id="ARBA00022475"/>
    </source>
</evidence>
<dbReference type="Gene3D" id="3.40.50.300">
    <property type="entry name" value="P-loop containing nucleotide triphosphate hydrolases"/>
    <property type="match status" value="1"/>
</dbReference>
<feature type="domain" description="ABC transporter" evidence="10">
    <location>
        <begin position="334"/>
        <end position="569"/>
    </location>
</feature>
<evidence type="ECO:0000313" key="13">
    <source>
        <dbReference type="Proteomes" id="UP000029585"/>
    </source>
</evidence>
<feature type="transmembrane region" description="Helical" evidence="9">
    <location>
        <begin position="160"/>
        <end position="177"/>
    </location>
</feature>
<dbReference type="PANTHER" id="PTHR43394:SF1">
    <property type="entry name" value="ATP-BINDING CASSETTE SUB-FAMILY B MEMBER 10, MITOCHONDRIAL"/>
    <property type="match status" value="1"/>
</dbReference>
<keyword evidence="8 9" id="KW-0472">Membrane</keyword>
<dbReference type="PROSITE" id="PS00211">
    <property type="entry name" value="ABC_TRANSPORTER_1"/>
    <property type="match status" value="1"/>
</dbReference>